<dbReference type="SUPFAM" id="SSF48452">
    <property type="entry name" value="TPR-like"/>
    <property type="match status" value="2"/>
</dbReference>
<accession>A0A076FH76</accession>
<keyword evidence="5" id="KW-0282">Flagellum</keyword>
<feature type="repeat" description="TPR" evidence="3">
    <location>
        <begin position="270"/>
        <end position="303"/>
    </location>
</feature>
<dbReference type="AlphaFoldDB" id="A0A076FH76"/>
<evidence type="ECO:0000256" key="3">
    <source>
        <dbReference type="PROSITE-ProRule" id="PRU00339"/>
    </source>
</evidence>
<dbReference type="Gene3D" id="1.25.40.10">
    <property type="entry name" value="Tetratricopeptide repeat domain"/>
    <property type="match status" value="4"/>
</dbReference>
<dbReference type="RefSeq" id="WP_038454858.1">
    <property type="nucleotide sequence ID" value="NZ_CP009043.1"/>
</dbReference>
<dbReference type="HOGENOM" id="CLU_354486_0_0_7"/>
<dbReference type="InterPro" id="IPR050498">
    <property type="entry name" value="Ycf3"/>
</dbReference>
<dbReference type="InterPro" id="IPR011990">
    <property type="entry name" value="TPR-like_helical_dom_sf"/>
</dbReference>
<gene>
    <name evidence="5" type="primary">pflB</name>
    <name evidence="5" type="ORF">CIG1485E_1355</name>
</gene>
<dbReference type="PATRIC" id="fig|1244531.5.peg.1553"/>
<sequence length="782" mass="88633">MADVEQTKDDEVVILQKDEEQKDEGIIPLEELDKKEEVQPEIKDEEKPKSKLIIFGAAGASLLVFIIIILIFALRSSDSEPEMPTTTPTEPKQTITQKFNPSKIDDLIKKANSLYESGNKFEALKIYENIAIYNEALSNYNLGVSQMNQGRFEEAIGSFKKAIENQENTSASALNAAISALELKNDKLFKYYIDIAGAFLSQESDSVLYDHYNALINFYKGYYIEALYILDSMGEGKYYENQKNYIKSKILSYIYQDKDAIKSLELINGYNPNLPLGLLYARTGQYDAALKHLNKALVDEKNQNLIKLAISLVNIKIGNFESAALNLKSINDQNQTFITATYPIKAILKPDFFDIDIAQKNFSINTFFDTRNVYEMLFYFAPYKVFDAKQTIDYIRKGGISAFVDENAQADEYLKTSSIISKVNLNISKTIAKALNYDLREANKEFLDIINIYSGHSILHYNLALTYAQLGNFAQAYKHFITSYHLDPSNYLSGVFAITTSSMIGKTNAKLIEEVLENLNQDGNIEPNNIYEAIIQLVLGNENALLRWLENDKSEQVLDLSFASIIAHISGLNQIAIQKTEKLKEILPNDIITNILYFTTRFTGNNIKEYAKNVQYNYFSNNLNSKSFYGGPNIVRVQYIKLLQIAGLLDVQRDKIKADLDNASSDYQNIMQTLAYIDLFTRNYEESYTIYNELINKYEMNDANTLFLASVASIGANHPESAIGYIRLSKIIDPTSVENIIALALLYQEVGNIDAAVGQYNILKDNGYQSKFFTFKLLDPEL</sequence>
<keyword evidence="4" id="KW-0472">Membrane</keyword>
<dbReference type="PROSITE" id="PS50005">
    <property type="entry name" value="TPR"/>
    <property type="match status" value="3"/>
</dbReference>
<name>A0A076FH76_9BACT</name>
<evidence type="ECO:0000256" key="2">
    <source>
        <dbReference type="ARBA" id="ARBA00022803"/>
    </source>
</evidence>
<dbReference type="Pfam" id="PF13432">
    <property type="entry name" value="TPR_16"/>
    <property type="match status" value="1"/>
</dbReference>
<dbReference type="OrthoDB" id="5346105at2"/>
<dbReference type="eggNOG" id="COG0457">
    <property type="taxonomic scope" value="Bacteria"/>
</dbReference>
<evidence type="ECO:0000313" key="5">
    <source>
        <dbReference type="EMBL" id="AII15179.1"/>
    </source>
</evidence>
<evidence type="ECO:0000313" key="6">
    <source>
        <dbReference type="Proteomes" id="UP000028486"/>
    </source>
</evidence>
<proteinExistence type="predicted"/>
<dbReference type="PANTHER" id="PTHR44858:SF1">
    <property type="entry name" value="UDP-N-ACETYLGLUCOSAMINE--PEPTIDE N-ACETYLGLUCOSAMINYLTRANSFERASE SPINDLY-RELATED"/>
    <property type="match status" value="1"/>
</dbReference>
<dbReference type="Pfam" id="PF13181">
    <property type="entry name" value="TPR_8"/>
    <property type="match status" value="2"/>
</dbReference>
<dbReference type="PANTHER" id="PTHR44858">
    <property type="entry name" value="TETRATRICOPEPTIDE REPEAT PROTEIN 6"/>
    <property type="match status" value="1"/>
</dbReference>
<dbReference type="STRING" id="1244531.CIG2463D_1546"/>
<keyword evidence="2 3" id="KW-0802">TPR repeat</keyword>
<feature type="transmembrane region" description="Helical" evidence="4">
    <location>
        <begin position="52"/>
        <end position="74"/>
    </location>
</feature>
<dbReference type="KEGG" id="caj:CIG1485E_1355"/>
<evidence type="ECO:0000256" key="1">
    <source>
        <dbReference type="ARBA" id="ARBA00022737"/>
    </source>
</evidence>
<keyword evidence="4" id="KW-1133">Transmembrane helix</keyword>
<keyword evidence="4" id="KW-0812">Transmembrane</keyword>
<protein>
    <submittedName>
        <fullName evidence="5">Paralysed flagella protein B</fullName>
    </submittedName>
</protein>
<keyword evidence="5" id="KW-0969">Cilium</keyword>
<organism evidence="5 6">
    <name type="scientific">Campylobacter iguaniorum</name>
    <dbReference type="NCBI Taxonomy" id="1244531"/>
    <lineage>
        <taxon>Bacteria</taxon>
        <taxon>Pseudomonadati</taxon>
        <taxon>Campylobacterota</taxon>
        <taxon>Epsilonproteobacteria</taxon>
        <taxon>Campylobacterales</taxon>
        <taxon>Campylobacteraceae</taxon>
        <taxon>Campylobacter</taxon>
    </lineage>
</organism>
<dbReference type="Proteomes" id="UP000028486">
    <property type="component" value="Chromosome"/>
</dbReference>
<dbReference type="SMART" id="SM00028">
    <property type="entry name" value="TPR"/>
    <property type="match status" value="3"/>
</dbReference>
<keyword evidence="1" id="KW-0677">Repeat</keyword>
<keyword evidence="5" id="KW-0966">Cell projection</keyword>
<dbReference type="EMBL" id="CP009043">
    <property type="protein sequence ID" value="AII15179.1"/>
    <property type="molecule type" value="Genomic_DNA"/>
</dbReference>
<evidence type="ECO:0000256" key="4">
    <source>
        <dbReference type="SAM" id="Phobius"/>
    </source>
</evidence>
<feature type="repeat" description="TPR" evidence="3">
    <location>
        <begin position="457"/>
        <end position="490"/>
    </location>
</feature>
<reference evidence="6" key="1">
    <citation type="journal article" date="2014" name="Genome Announc.">
        <title>Complete Genome Sequence of Campylobacter iguaniorum Strain 1485ET, Isolated from a Bearded Dragon (Pogona vitticeps).</title>
        <authorList>
            <person name="Gilbert M.J."/>
            <person name="Miller W.G."/>
            <person name="Yee E."/>
            <person name="Kik M."/>
            <person name="Wagenaar J.A."/>
            <person name="Duim B."/>
        </authorList>
    </citation>
    <scope>NUCLEOTIDE SEQUENCE [LARGE SCALE GENOMIC DNA]</scope>
    <source>
        <strain evidence="6">1485E</strain>
    </source>
</reference>
<feature type="repeat" description="TPR" evidence="3">
    <location>
        <begin position="136"/>
        <end position="169"/>
    </location>
</feature>
<dbReference type="InterPro" id="IPR019734">
    <property type="entry name" value="TPR_rpt"/>
</dbReference>
<keyword evidence="6" id="KW-1185">Reference proteome</keyword>